<evidence type="ECO:0000259" key="14">
    <source>
        <dbReference type="Pfam" id="PF00593"/>
    </source>
</evidence>
<evidence type="ECO:0000256" key="2">
    <source>
        <dbReference type="ARBA" id="ARBA00022448"/>
    </source>
</evidence>
<accession>A0ABX9U012</accession>
<dbReference type="InterPro" id="IPR012910">
    <property type="entry name" value="Plug_dom"/>
</dbReference>
<dbReference type="SUPFAM" id="SSF56935">
    <property type="entry name" value="Porins"/>
    <property type="match status" value="1"/>
</dbReference>
<evidence type="ECO:0000256" key="5">
    <source>
        <dbReference type="ARBA" id="ARBA00022729"/>
    </source>
</evidence>
<reference evidence="16 17" key="1">
    <citation type="submission" date="2018-09" db="EMBL/GenBank/DDBJ databases">
        <title>The draft genome of Acinetobacter sp. strains.</title>
        <authorList>
            <person name="Qin J."/>
            <person name="Feng Y."/>
            <person name="Zong Z."/>
        </authorList>
    </citation>
    <scope>NUCLEOTIDE SEQUENCE [LARGE SCALE GENOMIC DNA]</scope>
    <source>
        <strain evidence="16 17">WCHAc060005</strain>
    </source>
</reference>
<name>A0ABX9U012_9GAMM</name>
<dbReference type="EMBL" id="RCHC01000001">
    <property type="protein sequence ID" value="RLL24553.1"/>
    <property type="molecule type" value="Genomic_DNA"/>
</dbReference>
<keyword evidence="7 11" id="KW-0798">TonB box</keyword>
<keyword evidence="5 13" id="KW-0732">Signal</keyword>
<evidence type="ECO:0000256" key="8">
    <source>
        <dbReference type="ARBA" id="ARBA00023136"/>
    </source>
</evidence>
<evidence type="ECO:0000256" key="7">
    <source>
        <dbReference type="ARBA" id="ARBA00023077"/>
    </source>
</evidence>
<keyword evidence="17" id="KW-1185">Reference proteome</keyword>
<sequence length="646" mass="72519">MFSRSTLAICLGLISLQTFANTPNETSSQRLETIVVTAALAEQNIEKAPASISVVTAEDIERNAATSIAEVLQQEAGLINYSTGQDKVIIRGMRDTSGSYTLILLNGKRMSSNTAMWRGNDFDWSAIPLNSIERIEVIRGPMSSLYGSEAMGGVINIITKNGKTGEVEGSVFAQYNRVDSGEGKNQTRYGFNLRGGLTDDLSFNLSGDTYHRDAWYLENAQGAREAYFMEKETQNIAANLNWDVTANQSLDLDLAYNHDERPFLYDSPTTYAEMEMERWNVGLTHRGDWNWGKTEVYIGKENSDIFDNDSEYDAPQARNYKQENLIGRAFTNFDWLMNNTTAGVDYKDQKISDTAGYESGGSQQKSYGVFVQNATDLTDKLTLTLGGRYDDFDNFEGKMTGKAYLAYEFADGIVLKGGWGQAYKAPSPYHLNKDYSMISCRGSCYVEGNPNLKAEESNNYEISFIMNQDKWNFGLTAFKNDVDNLIEVIQKTTIDPNRPLHKRSWNNIAKAELKGAELTLGYHFSDQLSVKSNTAYLEAKDAKNNVDLTERPEWTSNLILNWEPVDNFRIAADANYIGKQTINSSTGKKLDAYTTYNLGFSSDLTSNLKLDYGVKNLTDVNLEDEDSDFNTKLYGRNYFAKLTYSF</sequence>
<feature type="domain" description="TonB-dependent receptor-like beta-barrel" evidence="14">
    <location>
        <begin position="185"/>
        <end position="617"/>
    </location>
</feature>
<keyword evidence="3 10" id="KW-1134">Transmembrane beta strand</keyword>
<evidence type="ECO:0000256" key="13">
    <source>
        <dbReference type="SAM" id="SignalP"/>
    </source>
</evidence>
<evidence type="ECO:0000256" key="1">
    <source>
        <dbReference type="ARBA" id="ARBA00004571"/>
    </source>
</evidence>
<comment type="subcellular location">
    <subcellularLocation>
        <location evidence="1 10">Cell outer membrane</location>
        <topology evidence="1 10">Multi-pass membrane protein</topology>
    </subcellularLocation>
</comment>
<comment type="caution">
    <text evidence="16">The sequence shown here is derived from an EMBL/GenBank/DDBJ whole genome shotgun (WGS) entry which is preliminary data.</text>
</comment>
<keyword evidence="2 10" id="KW-0813">Transport</keyword>
<dbReference type="InterPro" id="IPR037066">
    <property type="entry name" value="Plug_dom_sf"/>
</dbReference>
<dbReference type="InterPro" id="IPR000531">
    <property type="entry name" value="Beta-barrel_TonB"/>
</dbReference>
<dbReference type="CDD" id="cd01347">
    <property type="entry name" value="ligand_gated_channel"/>
    <property type="match status" value="1"/>
</dbReference>
<evidence type="ECO:0000259" key="15">
    <source>
        <dbReference type="Pfam" id="PF07715"/>
    </source>
</evidence>
<evidence type="ECO:0000256" key="12">
    <source>
        <dbReference type="RuleBase" id="RU003357"/>
    </source>
</evidence>
<feature type="short sequence motif" description="TonB box" evidence="11">
    <location>
        <begin position="33"/>
        <end position="39"/>
    </location>
</feature>
<dbReference type="InterPro" id="IPR039426">
    <property type="entry name" value="TonB-dep_rcpt-like"/>
</dbReference>
<dbReference type="PANTHER" id="PTHR30069:SF53">
    <property type="entry name" value="COLICIN I RECEPTOR-RELATED"/>
    <property type="match status" value="1"/>
</dbReference>
<dbReference type="RefSeq" id="WP_120374313.1">
    <property type="nucleotide sequence ID" value="NZ_RCHC01000001.1"/>
</dbReference>
<evidence type="ECO:0000256" key="4">
    <source>
        <dbReference type="ARBA" id="ARBA00022692"/>
    </source>
</evidence>
<dbReference type="Gene3D" id="2.170.130.10">
    <property type="entry name" value="TonB-dependent receptor, plug domain"/>
    <property type="match status" value="1"/>
</dbReference>
<proteinExistence type="inferred from homology"/>
<keyword evidence="16" id="KW-0675">Receptor</keyword>
<evidence type="ECO:0000313" key="16">
    <source>
        <dbReference type="EMBL" id="RLL24553.1"/>
    </source>
</evidence>
<keyword evidence="8 10" id="KW-0472">Membrane</keyword>
<evidence type="ECO:0000313" key="17">
    <source>
        <dbReference type="Proteomes" id="UP000280271"/>
    </source>
</evidence>
<keyword evidence="6" id="KW-0406">Ion transport</keyword>
<dbReference type="InterPro" id="IPR010916">
    <property type="entry name" value="TonB_box_CS"/>
</dbReference>
<keyword evidence="9 10" id="KW-0998">Cell outer membrane</keyword>
<dbReference type="Pfam" id="PF07715">
    <property type="entry name" value="Plug"/>
    <property type="match status" value="1"/>
</dbReference>
<dbReference type="PROSITE" id="PS00430">
    <property type="entry name" value="TONB_DEPENDENT_REC_1"/>
    <property type="match status" value="1"/>
</dbReference>
<dbReference type="PANTHER" id="PTHR30069">
    <property type="entry name" value="TONB-DEPENDENT OUTER MEMBRANE RECEPTOR"/>
    <property type="match status" value="1"/>
</dbReference>
<evidence type="ECO:0000256" key="3">
    <source>
        <dbReference type="ARBA" id="ARBA00022452"/>
    </source>
</evidence>
<feature type="domain" description="TonB-dependent receptor plug" evidence="15">
    <location>
        <begin position="46"/>
        <end position="154"/>
    </location>
</feature>
<organism evidence="16 17">
    <name type="scientific">Acinetobacter chengduensis</name>
    <dbReference type="NCBI Taxonomy" id="2420890"/>
    <lineage>
        <taxon>Bacteria</taxon>
        <taxon>Pseudomonadati</taxon>
        <taxon>Pseudomonadota</taxon>
        <taxon>Gammaproteobacteria</taxon>
        <taxon>Moraxellales</taxon>
        <taxon>Moraxellaceae</taxon>
        <taxon>Acinetobacter</taxon>
    </lineage>
</organism>
<protein>
    <submittedName>
        <fullName evidence="16">TonB-dependent receptor</fullName>
    </submittedName>
</protein>
<evidence type="ECO:0000256" key="11">
    <source>
        <dbReference type="PROSITE-ProRule" id="PRU10143"/>
    </source>
</evidence>
<dbReference type="Pfam" id="PF00593">
    <property type="entry name" value="TonB_dep_Rec_b-barrel"/>
    <property type="match status" value="1"/>
</dbReference>
<keyword evidence="4 10" id="KW-0812">Transmembrane</keyword>
<dbReference type="Proteomes" id="UP000280271">
    <property type="component" value="Unassembled WGS sequence"/>
</dbReference>
<gene>
    <name evidence="16" type="ORF">D9K81_00775</name>
</gene>
<feature type="signal peptide" evidence="13">
    <location>
        <begin position="1"/>
        <end position="20"/>
    </location>
</feature>
<evidence type="ECO:0000256" key="10">
    <source>
        <dbReference type="PROSITE-ProRule" id="PRU01360"/>
    </source>
</evidence>
<evidence type="ECO:0000256" key="6">
    <source>
        <dbReference type="ARBA" id="ARBA00023065"/>
    </source>
</evidence>
<feature type="chain" id="PRO_5047035336" evidence="13">
    <location>
        <begin position="21"/>
        <end position="646"/>
    </location>
</feature>
<dbReference type="Gene3D" id="2.40.170.20">
    <property type="entry name" value="TonB-dependent receptor, beta-barrel domain"/>
    <property type="match status" value="1"/>
</dbReference>
<dbReference type="InterPro" id="IPR036942">
    <property type="entry name" value="Beta-barrel_TonB_sf"/>
</dbReference>
<comment type="similarity">
    <text evidence="10 12">Belongs to the TonB-dependent receptor family.</text>
</comment>
<dbReference type="PROSITE" id="PS52016">
    <property type="entry name" value="TONB_DEPENDENT_REC_3"/>
    <property type="match status" value="1"/>
</dbReference>
<evidence type="ECO:0000256" key="9">
    <source>
        <dbReference type="ARBA" id="ARBA00023237"/>
    </source>
</evidence>